<dbReference type="AlphaFoldDB" id="A0A9N9S908"/>
<evidence type="ECO:0000313" key="4">
    <source>
        <dbReference type="Proteomes" id="UP001153737"/>
    </source>
</evidence>
<reference evidence="3" key="2">
    <citation type="submission" date="2022-10" db="EMBL/GenBank/DDBJ databases">
        <authorList>
            <consortium name="ENA_rothamsted_submissions"/>
            <consortium name="culmorum"/>
            <person name="King R."/>
        </authorList>
    </citation>
    <scope>NUCLEOTIDE SEQUENCE</scope>
</reference>
<gene>
    <name evidence="3" type="ORF">PHAECO_LOCUS2112</name>
</gene>
<dbReference type="OrthoDB" id="6088188at2759"/>
<protein>
    <recommendedName>
        <fullName evidence="2">ITPR-interacting domain-containing protein</fullName>
    </recommendedName>
</protein>
<evidence type="ECO:0000313" key="3">
    <source>
        <dbReference type="EMBL" id="CAG9814387.1"/>
    </source>
</evidence>
<dbReference type="InterPro" id="IPR029325">
    <property type="entry name" value="ITPR-bd"/>
</dbReference>
<evidence type="ECO:0000256" key="1">
    <source>
        <dbReference type="SAM" id="MobiDB-lite"/>
    </source>
</evidence>
<evidence type="ECO:0000259" key="2">
    <source>
        <dbReference type="SMART" id="SM01257"/>
    </source>
</evidence>
<feature type="domain" description="ITPR-interacting" evidence="2">
    <location>
        <begin position="31"/>
        <end position="112"/>
    </location>
</feature>
<sequence>MHKDPVQQWIDTIPSSSLAALHTDPKRNPQKSLSRDYSFQSDDGSHCSSVESVLELRKPNPEAVLLELGFGPRKGSTNANRIPPRFLQPSKILPHIDLNKFLEEYGAKPPEPQ</sequence>
<accession>A0A9N9S908</accession>
<proteinExistence type="predicted"/>
<dbReference type="SMART" id="SM01257">
    <property type="entry name" value="KRAP_IP3R_bind"/>
    <property type="match status" value="1"/>
</dbReference>
<dbReference type="Pfam" id="PF14722">
    <property type="entry name" value="KRAP_IP3R_bind"/>
    <property type="match status" value="1"/>
</dbReference>
<keyword evidence="4" id="KW-1185">Reference proteome</keyword>
<feature type="compositionally biased region" description="Polar residues" evidence="1">
    <location>
        <begin position="30"/>
        <end position="45"/>
    </location>
</feature>
<dbReference type="EMBL" id="OU896716">
    <property type="protein sequence ID" value="CAG9814387.1"/>
    <property type="molecule type" value="Genomic_DNA"/>
</dbReference>
<dbReference type="GO" id="GO:0005102">
    <property type="term" value="F:signaling receptor binding"/>
    <property type="evidence" value="ECO:0007669"/>
    <property type="project" value="InterPro"/>
</dbReference>
<feature type="region of interest" description="Disordered" evidence="1">
    <location>
        <begin position="20"/>
        <end position="45"/>
    </location>
</feature>
<organism evidence="3 4">
    <name type="scientific">Phaedon cochleariae</name>
    <name type="common">Mustard beetle</name>
    <dbReference type="NCBI Taxonomy" id="80249"/>
    <lineage>
        <taxon>Eukaryota</taxon>
        <taxon>Metazoa</taxon>
        <taxon>Ecdysozoa</taxon>
        <taxon>Arthropoda</taxon>
        <taxon>Hexapoda</taxon>
        <taxon>Insecta</taxon>
        <taxon>Pterygota</taxon>
        <taxon>Neoptera</taxon>
        <taxon>Endopterygota</taxon>
        <taxon>Coleoptera</taxon>
        <taxon>Polyphaga</taxon>
        <taxon>Cucujiformia</taxon>
        <taxon>Chrysomeloidea</taxon>
        <taxon>Chrysomelidae</taxon>
        <taxon>Chrysomelinae</taxon>
        <taxon>Chrysomelini</taxon>
        <taxon>Phaedon</taxon>
    </lineage>
</organism>
<dbReference type="Proteomes" id="UP001153737">
    <property type="component" value="Chromosome 10"/>
</dbReference>
<reference evidence="3" key="1">
    <citation type="submission" date="2022-01" db="EMBL/GenBank/DDBJ databases">
        <authorList>
            <person name="King R."/>
        </authorList>
    </citation>
    <scope>NUCLEOTIDE SEQUENCE</scope>
</reference>
<name>A0A9N9S908_PHACE</name>